<evidence type="ECO:0000256" key="7">
    <source>
        <dbReference type="ARBA" id="ARBA00023237"/>
    </source>
</evidence>
<keyword evidence="6 8" id="KW-0472">Membrane</keyword>
<dbReference type="STRING" id="688246.Premu_2219"/>
<keyword evidence="13" id="KW-0675">Receptor</keyword>
<accession>F8N8C8</accession>
<dbReference type="RefSeq" id="WP_007575283.1">
    <property type="nucleotide sequence ID" value="NZ_BPTS01000002.1"/>
</dbReference>
<dbReference type="Gene3D" id="2.60.40.1120">
    <property type="entry name" value="Carboxypeptidase-like, regulatory domain"/>
    <property type="match status" value="1"/>
</dbReference>
<evidence type="ECO:0000259" key="11">
    <source>
        <dbReference type="Pfam" id="PF00593"/>
    </source>
</evidence>
<keyword evidence="2 8" id="KW-0813">Transport</keyword>
<dbReference type="Proteomes" id="UP000002772">
    <property type="component" value="Unassembled WGS sequence"/>
</dbReference>
<dbReference type="PROSITE" id="PS52016">
    <property type="entry name" value="TONB_DEPENDENT_REC_3"/>
    <property type="match status" value="1"/>
</dbReference>
<evidence type="ECO:0000256" key="2">
    <source>
        <dbReference type="ARBA" id="ARBA00022448"/>
    </source>
</evidence>
<dbReference type="InterPro" id="IPR000531">
    <property type="entry name" value="Beta-barrel_TonB"/>
</dbReference>
<dbReference type="InterPro" id="IPR012910">
    <property type="entry name" value="Plug_dom"/>
</dbReference>
<evidence type="ECO:0000313" key="13">
    <source>
        <dbReference type="EMBL" id="EGN57607.1"/>
    </source>
</evidence>
<dbReference type="Pfam" id="PF00593">
    <property type="entry name" value="TonB_dep_Rec_b-barrel"/>
    <property type="match status" value="1"/>
</dbReference>
<evidence type="ECO:0000259" key="12">
    <source>
        <dbReference type="Pfam" id="PF07715"/>
    </source>
</evidence>
<dbReference type="Gene3D" id="2.40.170.20">
    <property type="entry name" value="TonB-dependent receptor, beta-barrel domain"/>
    <property type="match status" value="1"/>
</dbReference>
<dbReference type="Pfam" id="PF07715">
    <property type="entry name" value="Plug"/>
    <property type="match status" value="1"/>
</dbReference>
<evidence type="ECO:0000256" key="3">
    <source>
        <dbReference type="ARBA" id="ARBA00022452"/>
    </source>
</evidence>
<dbReference type="SUPFAM" id="SSF56935">
    <property type="entry name" value="Porins"/>
    <property type="match status" value="1"/>
</dbReference>
<organism evidence="13 14">
    <name type="scientific">Hallella multisaccharivorax DSM 17128</name>
    <dbReference type="NCBI Taxonomy" id="688246"/>
    <lineage>
        <taxon>Bacteria</taxon>
        <taxon>Pseudomonadati</taxon>
        <taxon>Bacteroidota</taxon>
        <taxon>Bacteroidia</taxon>
        <taxon>Bacteroidales</taxon>
        <taxon>Prevotellaceae</taxon>
        <taxon>Hallella</taxon>
    </lineage>
</organism>
<dbReference type="InterPro" id="IPR008969">
    <property type="entry name" value="CarboxyPept-like_regulatory"/>
</dbReference>
<evidence type="ECO:0000256" key="1">
    <source>
        <dbReference type="ARBA" id="ARBA00004571"/>
    </source>
</evidence>
<dbReference type="AlphaFoldDB" id="F8N8C8"/>
<keyword evidence="5 9" id="KW-0798">TonB box</keyword>
<dbReference type="Gene3D" id="2.170.130.10">
    <property type="entry name" value="TonB-dependent receptor, plug domain"/>
    <property type="match status" value="1"/>
</dbReference>
<dbReference type="Pfam" id="PF13715">
    <property type="entry name" value="CarbopepD_reg_2"/>
    <property type="match status" value="1"/>
</dbReference>
<protein>
    <submittedName>
        <fullName evidence="13">TonB-dependent receptor</fullName>
    </submittedName>
</protein>
<keyword evidence="3 8" id="KW-1134">Transmembrane beta strand</keyword>
<feature type="domain" description="TonB-dependent receptor plug" evidence="12">
    <location>
        <begin position="115"/>
        <end position="226"/>
    </location>
</feature>
<name>F8N8C8_9BACT</name>
<gene>
    <name evidence="13" type="ORF">Premu_2219</name>
</gene>
<sequence>MKRKKLALAVLFSAICSSNYAQTITGRIISAKDHQSIGFASVQLKESHLIAYTDESGHFILKNVPKGKNTVVVSCLGYASQTVALDVSHADEILNLSLKEDNLQLDEVEVVAKRKRDESTTSYIMDRNTLDNQQIINLSDITSLLPGGKIVNPSLMNDTRIGLRSGRSERGNASFGTAVEVDGVRMDNNAAVDETAGASTRALSASNVESVEIVSGIPSVEYGDLSNGVVKVNTRKGRSPFIVEGSINQHTRQIALNKGFEIGAGKGLLNLSMEHARSFADAASPHTAYQRNAFSLNYMNVLMKKSHPLTINVGLRGNIGGYSSESDPDEELDNYTKSKDNSFIGNMRMDWLLNKSWITSLHFMGSITYSNRNVEYNTHTNSAGTRPYVHARTEGYNIAEDYDANPNANIILGPVGYWYTHSYDDSKPLNYSLKLKAGWTRLFGSIRSSLMIGADYTGSENNGRGVYYEDMRYAPTWREYRYDELPTMNNLALYAEEKVNVPTSDIASFELTAGLREDITMIGGSEYGNVASLSPRVSSRYIFFENKKAWVKELNVYAGWGKSVKLPGFQVLFPPPSYSDLLAFSSTSDAQNRSFYAYYTHPSGAVYNPGLKWQYNQQWDLGFEMRTKIADVSLSFYHNKTFNPYMATTVYRPFEYKYTTPSALQRSGIDVASRTFSIDPVTGVVTVGDITGKKGDVVLPYEQRRTYVTNREYVNASPLSRYGLEWIVDFAQIRPLRTKIRLDGDYYHYKGVDETLFADVPQGLSIRQTDGQLFQYIGYYRGGSASSASYSANASASNGSVSSQVNLNATLTTHIPKIRLIVALRLESSLYRSSRSMSTHGYVYDKESHLIKGAYDGTTENQTVVVFPEYYSTWNNPTERKSFIDDYTWAKENDKNLYNDLSQLLVRTNYPYTLNPNRLSAFWSANLSVTKEIGDHVSISFYANNFLNTMKRVRSSQTDLETSLFGSSYVPSFYYGLSLRLKI</sequence>
<keyword evidence="7 8" id="KW-0998">Cell outer membrane</keyword>
<feature type="signal peptide" evidence="10">
    <location>
        <begin position="1"/>
        <end position="21"/>
    </location>
</feature>
<feature type="chain" id="PRO_5003381172" evidence="10">
    <location>
        <begin position="22"/>
        <end position="983"/>
    </location>
</feature>
<dbReference type="InterPro" id="IPR039426">
    <property type="entry name" value="TonB-dep_rcpt-like"/>
</dbReference>
<evidence type="ECO:0000256" key="9">
    <source>
        <dbReference type="RuleBase" id="RU003357"/>
    </source>
</evidence>
<reference evidence="14" key="1">
    <citation type="journal article" date="2011" name="Stand. Genomic Sci.">
        <title>Non-contiguous finished genome sequence of the opportunistic oral pathogen Prevotella multisaccharivorax type strain (PPPA20).</title>
        <authorList>
            <person name="Pati A."/>
            <person name="Gronow S."/>
            <person name="Lu M."/>
            <person name="Lapidus A."/>
            <person name="Nolan M."/>
            <person name="Lucas S."/>
            <person name="Hammon N."/>
            <person name="Deshpande S."/>
            <person name="Cheng J.F."/>
            <person name="Tapia R."/>
            <person name="Han C."/>
            <person name="Goodwin L."/>
            <person name="Pitluck S."/>
            <person name="Liolios K."/>
            <person name="Pagani I."/>
            <person name="Mavromatis K."/>
            <person name="Mikhailova N."/>
            <person name="Huntemann M."/>
            <person name="Chen A."/>
            <person name="Palaniappan K."/>
            <person name="Land M."/>
            <person name="Hauser L."/>
            <person name="Detter J.C."/>
            <person name="Brambilla E.M."/>
            <person name="Rohde M."/>
            <person name="Goker M."/>
            <person name="Woyke T."/>
            <person name="Bristow J."/>
            <person name="Eisen J.A."/>
            <person name="Markowitz V."/>
            <person name="Hugenholtz P."/>
            <person name="Kyrpides N.C."/>
            <person name="Klenk H.P."/>
            <person name="Ivanova N."/>
        </authorList>
    </citation>
    <scope>NUCLEOTIDE SEQUENCE [LARGE SCALE GENOMIC DNA]</scope>
    <source>
        <strain evidence="14">DSM 17128</strain>
    </source>
</reference>
<evidence type="ECO:0000313" key="14">
    <source>
        <dbReference type="Proteomes" id="UP000002772"/>
    </source>
</evidence>
<feature type="domain" description="TonB-dependent receptor-like beta-barrel" evidence="11">
    <location>
        <begin position="318"/>
        <end position="726"/>
    </location>
</feature>
<dbReference type="HOGENOM" id="CLU_013529_0_0_10"/>
<keyword evidence="4 8" id="KW-0812">Transmembrane</keyword>
<dbReference type="SUPFAM" id="SSF49464">
    <property type="entry name" value="Carboxypeptidase regulatory domain-like"/>
    <property type="match status" value="1"/>
</dbReference>
<dbReference type="GO" id="GO:0009279">
    <property type="term" value="C:cell outer membrane"/>
    <property type="evidence" value="ECO:0007669"/>
    <property type="project" value="UniProtKB-SubCell"/>
</dbReference>
<evidence type="ECO:0000256" key="10">
    <source>
        <dbReference type="SAM" id="SignalP"/>
    </source>
</evidence>
<comment type="similarity">
    <text evidence="8 9">Belongs to the TonB-dependent receptor family.</text>
</comment>
<dbReference type="EMBL" id="GL945017">
    <property type="protein sequence ID" value="EGN57607.1"/>
    <property type="molecule type" value="Genomic_DNA"/>
</dbReference>
<proteinExistence type="inferred from homology"/>
<dbReference type="InterPro" id="IPR036942">
    <property type="entry name" value="Beta-barrel_TonB_sf"/>
</dbReference>
<dbReference type="OrthoDB" id="1151166at2"/>
<evidence type="ECO:0000256" key="5">
    <source>
        <dbReference type="ARBA" id="ARBA00023077"/>
    </source>
</evidence>
<evidence type="ECO:0000256" key="8">
    <source>
        <dbReference type="PROSITE-ProRule" id="PRU01360"/>
    </source>
</evidence>
<keyword evidence="10" id="KW-0732">Signal</keyword>
<keyword evidence="14" id="KW-1185">Reference proteome</keyword>
<evidence type="ECO:0000256" key="6">
    <source>
        <dbReference type="ARBA" id="ARBA00023136"/>
    </source>
</evidence>
<dbReference type="eggNOG" id="COG4206">
    <property type="taxonomic scope" value="Bacteria"/>
</dbReference>
<comment type="subcellular location">
    <subcellularLocation>
        <location evidence="1 8">Cell outer membrane</location>
        <topology evidence="1 8">Multi-pass membrane protein</topology>
    </subcellularLocation>
</comment>
<evidence type="ECO:0000256" key="4">
    <source>
        <dbReference type="ARBA" id="ARBA00022692"/>
    </source>
</evidence>
<dbReference type="InterPro" id="IPR037066">
    <property type="entry name" value="Plug_dom_sf"/>
</dbReference>